<dbReference type="AlphaFoldDB" id="A0A5A7UQQ9"/>
<protein>
    <submittedName>
        <fullName evidence="2">Flocculation protein FLO11-like</fullName>
    </submittedName>
</protein>
<feature type="region of interest" description="Disordered" evidence="1">
    <location>
        <begin position="135"/>
        <end position="257"/>
    </location>
</feature>
<proteinExistence type="predicted"/>
<dbReference type="Proteomes" id="UP000321393">
    <property type="component" value="Unassembled WGS sequence"/>
</dbReference>
<reference evidence="2 3" key="1">
    <citation type="submission" date="2019-08" db="EMBL/GenBank/DDBJ databases">
        <title>Draft genome sequences of two oriental melons (Cucumis melo L. var makuwa).</title>
        <authorList>
            <person name="Kwon S.-Y."/>
        </authorList>
    </citation>
    <scope>NUCLEOTIDE SEQUENCE [LARGE SCALE GENOMIC DNA]</scope>
    <source>
        <strain evidence="3">cv. SW 3</strain>
        <tissue evidence="2">Leaf</tissue>
    </source>
</reference>
<dbReference type="EMBL" id="SSTE01008362">
    <property type="protein sequence ID" value="KAA0055901.1"/>
    <property type="molecule type" value="Genomic_DNA"/>
</dbReference>
<evidence type="ECO:0000256" key="1">
    <source>
        <dbReference type="SAM" id="MobiDB-lite"/>
    </source>
</evidence>
<sequence length="429" mass="47153">MIATRLNGSSEVLFVCPDSASSSSSQGLKMIPHHQRGCGVCSLNDPLVPVFDVFKKSPTEDFAQGLRSIVLILSCLMLTLDHVAIAHMVYRTVGFLLPPIVALRLIHVSLLIPRRYNASTEKFFAPACDFAPPRVKPPHPSTLQGLKAAADQSSAALPPSPPKFSLPTATSSRELRSRAAQPTDCTLQPSPSRIESRRVLPAETPPSASRRRAPLKPSRQSRSVSRIAPRTPSIHPSPKTRASFTRNPTRSRLRPATRTTCPLSRAGFYFSSRADPPVLEPSVCSGPFAPILQGHKRCILDLGTLLLGKHIFWLLGLVEQISRSVSPRCSPGTPKTRFSFLQELMTSAQYKELGRYKLILNLLADFDDLSASEFKKVHVRNLCFNISPTFINQFLEVILPSDVFVSMPSLEMLASELNGGSVHVWFADD</sequence>
<comment type="caution">
    <text evidence="2">The sequence shown here is derived from an EMBL/GenBank/DDBJ whole genome shotgun (WGS) entry which is preliminary data.</text>
</comment>
<feature type="compositionally biased region" description="Polar residues" evidence="1">
    <location>
        <begin position="183"/>
        <end position="193"/>
    </location>
</feature>
<organism evidence="2 3">
    <name type="scientific">Cucumis melo var. makuwa</name>
    <name type="common">Oriental melon</name>
    <dbReference type="NCBI Taxonomy" id="1194695"/>
    <lineage>
        <taxon>Eukaryota</taxon>
        <taxon>Viridiplantae</taxon>
        <taxon>Streptophyta</taxon>
        <taxon>Embryophyta</taxon>
        <taxon>Tracheophyta</taxon>
        <taxon>Spermatophyta</taxon>
        <taxon>Magnoliopsida</taxon>
        <taxon>eudicotyledons</taxon>
        <taxon>Gunneridae</taxon>
        <taxon>Pentapetalae</taxon>
        <taxon>rosids</taxon>
        <taxon>fabids</taxon>
        <taxon>Cucurbitales</taxon>
        <taxon>Cucurbitaceae</taxon>
        <taxon>Benincaseae</taxon>
        <taxon>Cucumis</taxon>
    </lineage>
</organism>
<evidence type="ECO:0000313" key="3">
    <source>
        <dbReference type="Proteomes" id="UP000321393"/>
    </source>
</evidence>
<gene>
    <name evidence="2" type="ORF">E6C27_scaffold319G00070</name>
</gene>
<evidence type="ECO:0000313" key="2">
    <source>
        <dbReference type="EMBL" id="KAA0055901.1"/>
    </source>
</evidence>
<accession>A0A5A7UQQ9</accession>
<name>A0A5A7UQQ9_CUCMM</name>